<proteinExistence type="predicted"/>
<evidence type="ECO:0000256" key="1">
    <source>
        <dbReference type="SAM" id="SignalP"/>
    </source>
</evidence>
<feature type="signal peptide" evidence="1">
    <location>
        <begin position="1"/>
        <end position="21"/>
    </location>
</feature>
<dbReference type="Proteomes" id="UP000823865">
    <property type="component" value="Unassembled WGS sequence"/>
</dbReference>
<reference evidence="2" key="2">
    <citation type="submission" date="2021-04" db="EMBL/GenBank/DDBJ databases">
        <authorList>
            <person name="Gilroy R."/>
        </authorList>
    </citation>
    <scope>NUCLEOTIDE SEQUENCE</scope>
    <source>
        <strain evidence="2">G3-2149</strain>
    </source>
</reference>
<dbReference type="PROSITE" id="PS51257">
    <property type="entry name" value="PROKAR_LIPOPROTEIN"/>
    <property type="match status" value="1"/>
</dbReference>
<accession>A0A9E2P0J4</accession>
<dbReference type="InterPro" id="IPR020018">
    <property type="entry name" value="Motility-assoc_lipoprot_GldH"/>
</dbReference>
<evidence type="ECO:0000313" key="3">
    <source>
        <dbReference type="Proteomes" id="UP000823865"/>
    </source>
</evidence>
<evidence type="ECO:0000313" key="2">
    <source>
        <dbReference type="EMBL" id="MBU3852993.1"/>
    </source>
</evidence>
<name>A0A9E2P0J4_9BACT</name>
<comment type="caution">
    <text evidence="2">The sequence shown here is derived from an EMBL/GenBank/DDBJ whole genome shotgun (WGS) entry which is preliminary data.</text>
</comment>
<reference evidence="2" key="1">
    <citation type="journal article" date="2021" name="PeerJ">
        <title>Extensive microbial diversity within the chicken gut microbiome revealed by metagenomics and culture.</title>
        <authorList>
            <person name="Gilroy R."/>
            <person name="Ravi A."/>
            <person name="Getino M."/>
            <person name="Pursley I."/>
            <person name="Horton D.L."/>
            <person name="Alikhan N.F."/>
            <person name="Baker D."/>
            <person name="Gharbi K."/>
            <person name="Hall N."/>
            <person name="Watson M."/>
            <person name="Adriaenssens E.M."/>
            <person name="Foster-Nyarko E."/>
            <person name="Jarju S."/>
            <person name="Secka A."/>
            <person name="Antonio M."/>
            <person name="Oren A."/>
            <person name="Chaudhuri R.R."/>
            <person name="La Ragione R."/>
            <person name="Hildebrand F."/>
            <person name="Pallen M.J."/>
        </authorList>
    </citation>
    <scope>NUCLEOTIDE SEQUENCE</scope>
    <source>
        <strain evidence="2">G3-2149</strain>
    </source>
</reference>
<dbReference type="Pfam" id="PF14109">
    <property type="entry name" value="GldH_lipo"/>
    <property type="match status" value="1"/>
</dbReference>
<feature type="chain" id="PRO_5038450258" evidence="1">
    <location>
        <begin position="22"/>
        <end position="162"/>
    </location>
</feature>
<keyword evidence="1" id="KW-0732">Signal</keyword>
<organism evidence="2 3">
    <name type="scientific">Candidatus Paraprevotella stercoravium</name>
    <dbReference type="NCBI Taxonomy" id="2838725"/>
    <lineage>
        <taxon>Bacteria</taxon>
        <taxon>Pseudomonadati</taxon>
        <taxon>Bacteroidota</taxon>
        <taxon>Bacteroidia</taxon>
        <taxon>Bacteroidales</taxon>
        <taxon>Prevotellaceae</taxon>
        <taxon>Paraprevotella</taxon>
    </lineage>
</organism>
<protein>
    <submittedName>
        <fullName evidence="2">Gliding motility lipoprotein GldH</fullName>
    </submittedName>
</protein>
<dbReference type="AlphaFoldDB" id="A0A9E2P0J4"/>
<dbReference type="EMBL" id="JAHLFU010000080">
    <property type="protein sequence ID" value="MBU3852993.1"/>
    <property type="molecule type" value="Genomic_DNA"/>
</dbReference>
<keyword evidence="2" id="KW-0449">Lipoprotein</keyword>
<gene>
    <name evidence="2" type="ORF">H9789_04105</name>
</gene>
<sequence>MKKTLNILYGIFILLASLTGASSCSSNSETLIYEYRPVSFDGWSKTDTIVFTLPEIEQGGLYLGQIGVRTNARYPYQKVWIGVCQKLHHPDTLFLDTVFCEIASRSDLGKNGIGLFLSEGTLPDHVYHPGQTGEIKVFHILRREEVPGICQVGLHIQRKQRP</sequence>